<proteinExistence type="inferred from homology"/>
<protein>
    <recommendedName>
        <fullName evidence="3">CCAAT-binding factor domain-containing protein</fullName>
    </recommendedName>
</protein>
<dbReference type="Proteomes" id="UP000186922">
    <property type="component" value="Unassembled WGS sequence"/>
</dbReference>
<dbReference type="SUPFAM" id="SSF48371">
    <property type="entry name" value="ARM repeat"/>
    <property type="match status" value="1"/>
</dbReference>
<dbReference type="Pfam" id="PF03914">
    <property type="entry name" value="CBF"/>
    <property type="match status" value="1"/>
</dbReference>
<feature type="compositionally biased region" description="Acidic residues" evidence="2">
    <location>
        <begin position="620"/>
        <end position="642"/>
    </location>
</feature>
<reference evidence="4 5" key="1">
    <citation type="journal article" date="2016" name="Nat. Commun.">
        <title>Extremotolerant tardigrade genome and improved radiotolerance of human cultured cells by tardigrade-unique protein.</title>
        <authorList>
            <person name="Hashimoto T."/>
            <person name="Horikawa D.D."/>
            <person name="Saito Y."/>
            <person name="Kuwahara H."/>
            <person name="Kozuka-Hata H."/>
            <person name="Shin-I T."/>
            <person name="Minakuchi Y."/>
            <person name="Ohishi K."/>
            <person name="Motoyama A."/>
            <person name="Aizu T."/>
            <person name="Enomoto A."/>
            <person name="Kondo K."/>
            <person name="Tanaka S."/>
            <person name="Hara Y."/>
            <person name="Koshikawa S."/>
            <person name="Sagara H."/>
            <person name="Miura T."/>
            <person name="Yokobori S."/>
            <person name="Miyagawa K."/>
            <person name="Suzuki Y."/>
            <person name="Kubo T."/>
            <person name="Oyama M."/>
            <person name="Kohara Y."/>
            <person name="Fujiyama A."/>
            <person name="Arakawa K."/>
            <person name="Katayama T."/>
            <person name="Toyoda A."/>
            <person name="Kunieda T."/>
        </authorList>
    </citation>
    <scope>NUCLEOTIDE SEQUENCE [LARGE SCALE GENOMIC DNA]</scope>
    <source>
        <strain evidence="4 5">YOKOZUNA-1</strain>
    </source>
</reference>
<dbReference type="PANTHER" id="PTHR12048:SF0">
    <property type="entry name" value="CCAAT_ENHANCER-BINDING PROTEIN ZETA"/>
    <property type="match status" value="1"/>
</dbReference>
<dbReference type="AlphaFoldDB" id="A0A1D1V9K1"/>
<evidence type="ECO:0000313" key="5">
    <source>
        <dbReference type="Proteomes" id="UP000186922"/>
    </source>
</evidence>
<gene>
    <name evidence="4" type="primary">RvY_08872</name>
    <name evidence="4" type="synonym">RvY_08872.1</name>
    <name evidence="4" type="ORF">RvY_08872-1</name>
</gene>
<feature type="compositionally biased region" description="Acidic residues" evidence="2">
    <location>
        <begin position="656"/>
        <end position="684"/>
    </location>
</feature>
<keyword evidence="5" id="KW-1185">Reference proteome</keyword>
<evidence type="ECO:0000259" key="3">
    <source>
        <dbReference type="Pfam" id="PF03914"/>
    </source>
</evidence>
<comment type="caution">
    <text evidence="4">The sequence shown here is derived from an EMBL/GenBank/DDBJ whole genome shotgun (WGS) entry which is preliminary data.</text>
</comment>
<organism evidence="4 5">
    <name type="scientific">Ramazzottius varieornatus</name>
    <name type="common">Water bear</name>
    <name type="synonym">Tardigrade</name>
    <dbReference type="NCBI Taxonomy" id="947166"/>
    <lineage>
        <taxon>Eukaryota</taxon>
        <taxon>Metazoa</taxon>
        <taxon>Ecdysozoa</taxon>
        <taxon>Tardigrada</taxon>
        <taxon>Eutardigrada</taxon>
        <taxon>Parachela</taxon>
        <taxon>Hypsibioidea</taxon>
        <taxon>Ramazzottiidae</taxon>
        <taxon>Ramazzottius</taxon>
    </lineage>
</organism>
<feature type="domain" description="CCAAT-binding factor" evidence="3">
    <location>
        <begin position="322"/>
        <end position="492"/>
    </location>
</feature>
<comment type="similarity">
    <text evidence="1">Belongs to the CBF/MAK21 family.</text>
</comment>
<dbReference type="Gene3D" id="1.25.10.10">
    <property type="entry name" value="Leucine-rich Repeat Variant"/>
    <property type="match status" value="1"/>
</dbReference>
<evidence type="ECO:0000256" key="1">
    <source>
        <dbReference type="ARBA" id="ARBA00007797"/>
    </source>
</evidence>
<dbReference type="STRING" id="947166.A0A1D1V9K1"/>
<dbReference type="EMBL" id="BDGG01000004">
    <property type="protein sequence ID" value="GAU97600.1"/>
    <property type="molecule type" value="Genomic_DNA"/>
</dbReference>
<dbReference type="InterPro" id="IPR016024">
    <property type="entry name" value="ARM-type_fold"/>
</dbReference>
<dbReference type="OrthoDB" id="28947at2759"/>
<name>A0A1D1V9K1_RAMVA</name>
<evidence type="ECO:0000256" key="2">
    <source>
        <dbReference type="SAM" id="MobiDB-lite"/>
    </source>
</evidence>
<dbReference type="GO" id="GO:0005634">
    <property type="term" value="C:nucleus"/>
    <property type="evidence" value="ECO:0007669"/>
    <property type="project" value="TreeGrafter"/>
</dbReference>
<dbReference type="InterPro" id="IPR005612">
    <property type="entry name" value="CCAAT-binding_factor"/>
</dbReference>
<accession>A0A1D1V9K1</accession>
<dbReference type="PANTHER" id="PTHR12048">
    <property type="entry name" value="CCAAT-BINDING FACTOR-RELATED"/>
    <property type="match status" value="1"/>
</dbReference>
<feature type="region of interest" description="Disordered" evidence="2">
    <location>
        <begin position="620"/>
        <end position="684"/>
    </location>
</feature>
<evidence type="ECO:0000313" key="4">
    <source>
        <dbReference type="EMBL" id="GAU97600.1"/>
    </source>
</evidence>
<sequence>MADLKEEARHSFEKVRHDAGDYRRDGNKSRWTKMVIKSGTLADKVAALTLAVKQSPRTGLGSLDTLLAMLRKKSRREQVITLDAISALFKDQLLPADNKLAKFETHSADALKGKSKAEREETLIEWYLEDQLKERYFSFLMALETLLKDPIDFTRLKAMGVTYDLLVSKPEREEKLLQMLVNKLGDPEKKVASKACQFLIRLIQQHPNMKPVVVEEVERLIYRPNVGAKAQYYALCFLVQIKLKDSENILAVKLVKIYFSLFKCSVSLWAITAKKDPNPKMISAILSGVNRTYPFTKGPQNLMEHIDMLFRYIYTVTAQVGIQILMLLYQVMEREGAITDRFYMALYRKMMDPELLTHPGRSSSLLNLLYKSMKRDESVTRVKAFIKRILQLAMTQLPPFICGALIIISEMLKMKPKAFRAELFQATLANKVGPSHHMEEEEDGTTKPVSRTPITEYSAVARNPLYCGAEFVQIWELHALCRHYHPSVARFADCVLQSKPIQYAGDPFEDFTSIHFLDRFVYRNPKKKATDKTQDSARDLPVLSDQYLNLPKKKIPDDEQFLHRYLTQKLRQKKANALDDDMEVESVADSEFDQFLDEYEKGQADVDMDFAADVNDEQEEREALDDDASLFGDEDDDQDNFSEGEKDALEAAFSSDNDEGETEDDDVDEIDGESDVSDDDMDDD</sequence>
<dbReference type="InterPro" id="IPR040155">
    <property type="entry name" value="CEBPZ/Mak21-like"/>
</dbReference>
<dbReference type="InterPro" id="IPR011989">
    <property type="entry name" value="ARM-like"/>
</dbReference>